<proteinExistence type="predicted"/>
<evidence type="ECO:0000259" key="1">
    <source>
        <dbReference type="Pfam" id="PF05709"/>
    </source>
</evidence>
<dbReference type="EMBL" id="BK014911">
    <property type="protein sequence ID" value="DAD82029.1"/>
    <property type="molecule type" value="Genomic_DNA"/>
</dbReference>
<reference evidence="2" key="1">
    <citation type="journal article" date="2021" name="Proc. Natl. Acad. Sci. U.S.A.">
        <title>A Catalog of Tens of Thousands of Viruses from Human Metagenomes Reveals Hidden Associations with Chronic Diseases.</title>
        <authorList>
            <person name="Tisza M.J."/>
            <person name="Buck C.B."/>
        </authorList>
    </citation>
    <scope>NUCLEOTIDE SEQUENCE</scope>
    <source>
        <strain evidence="2">CtkL634</strain>
    </source>
</reference>
<dbReference type="Gene3D" id="2.40.30.200">
    <property type="match status" value="1"/>
</dbReference>
<evidence type="ECO:0000313" key="2">
    <source>
        <dbReference type="EMBL" id="DAD82029.1"/>
    </source>
</evidence>
<organism evidence="2">
    <name type="scientific">Siphoviridae sp. ctkL634</name>
    <dbReference type="NCBI Taxonomy" id="2826442"/>
    <lineage>
        <taxon>Viruses</taxon>
        <taxon>Duplodnaviria</taxon>
        <taxon>Heunggongvirae</taxon>
        <taxon>Uroviricota</taxon>
        <taxon>Caudoviricetes</taxon>
    </lineage>
</organism>
<dbReference type="InterPro" id="IPR008841">
    <property type="entry name" value="Siphovirus-type_tail_N"/>
</dbReference>
<sequence length="293" mass="32929">MVTDRKIIISNGITSIELTADPYTVQETKGFDRLEIEHVKSQGFDQDGATLINSYVLPREMEITGQMQAHTTAQMQMLRDKLQNLFVPKQELSVTHCYGGSNRVIKAITEKSPKFEFTEVAPVQQYTVSMIAMDPYWRDQTETLIAVANVVGGFHFPLVIPKNKGVHFGVKSRSLIAKVYNKSSITVGMQITFIAKGIVKNPQLFDVNKRTFIKLLCTMDAGEKIVIQTGQDNTVTRIKNGISEDYIGKIDLAGEGNTFLKLDPGDNLFRYAADEGENFLETRIQFYNRYPGV</sequence>
<name>A0A8S5MI49_9CAUD</name>
<protein>
    <submittedName>
        <fullName evidence="2">Tail protein</fullName>
    </submittedName>
</protein>
<feature type="domain" description="Siphovirus-type tail component RIFT-related" evidence="1">
    <location>
        <begin position="28"/>
        <end position="131"/>
    </location>
</feature>
<dbReference type="Pfam" id="PF05709">
    <property type="entry name" value="Sipho_tail"/>
    <property type="match status" value="1"/>
</dbReference>
<accession>A0A8S5MI49</accession>